<dbReference type="PROSITE" id="PS01124">
    <property type="entry name" value="HTH_ARAC_FAMILY_2"/>
    <property type="match status" value="1"/>
</dbReference>
<organism evidence="5 6">
    <name type="scientific">Sulfurovum riftiae</name>
    <dbReference type="NCBI Taxonomy" id="1630136"/>
    <lineage>
        <taxon>Bacteria</taxon>
        <taxon>Pseudomonadati</taxon>
        <taxon>Campylobacterota</taxon>
        <taxon>Epsilonproteobacteria</taxon>
        <taxon>Campylobacterales</taxon>
        <taxon>Sulfurovaceae</taxon>
        <taxon>Sulfurovum</taxon>
    </lineage>
</organism>
<name>A0A151CG93_9BACT</name>
<evidence type="ECO:0000256" key="2">
    <source>
        <dbReference type="ARBA" id="ARBA00023125"/>
    </source>
</evidence>
<dbReference type="PANTHER" id="PTHR46796:SF12">
    <property type="entry name" value="HTH-TYPE DNA-BINDING TRANSCRIPTIONAL ACTIVATOR EUTR"/>
    <property type="match status" value="1"/>
</dbReference>
<dbReference type="Pfam" id="PF12833">
    <property type="entry name" value="HTH_18"/>
    <property type="match status" value="1"/>
</dbReference>
<dbReference type="PANTHER" id="PTHR46796">
    <property type="entry name" value="HTH-TYPE TRANSCRIPTIONAL ACTIVATOR RHAS-RELATED"/>
    <property type="match status" value="1"/>
</dbReference>
<feature type="domain" description="HTH araC/xylS-type" evidence="4">
    <location>
        <begin position="214"/>
        <end position="315"/>
    </location>
</feature>
<dbReference type="AlphaFoldDB" id="A0A151CG93"/>
<proteinExistence type="predicted"/>
<evidence type="ECO:0000259" key="4">
    <source>
        <dbReference type="PROSITE" id="PS01124"/>
    </source>
</evidence>
<evidence type="ECO:0000313" key="6">
    <source>
        <dbReference type="Proteomes" id="UP000075359"/>
    </source>
</evidence>
<comment type="caution">
    <text evidence="5">The sequence shown here is derived from an EMBL/GenBank/DDBJ whole genome shotgun (WGS) entry which is preliminary data.</text>
</comment>
<protein>
    <recommendedName>
        <fullName evidence="4">HTH araC/xylS-type domain-containing protein</fullName>
    </recommendedName>
</protein>
<dbReference type="InterPro" id="IPR009057">
    <property type="entry name" value="Homeodomain-like_sf"/>
</dbReference>
<keyword evidence="3" id="KW-0804">Transcription</keyword>
<dbReference type="InterPro" id="IPR018060">
    <property type="entry name" value="HTH_AraC"/>
</dbReference>
<keyword evidence="2" id="KW-0238">DNA-binding</keyword>
<gene>
    <name evidence="5" type="ORF">AS592_07060</name>
</gene>
<dbReference type="Proteomes" id="UP000075359">
    <property type="component" value="Unassembled WGS sequence"/>
</dbReference>
<dbReference type="SUPFAM" id="SSF46689">
    <property type="entry name" value="Homeodomain-like"/>
    <property type="match status" value="1"/>
</dbReference>
<accession>A0A151CG93</accession>
<keyword evidence="1" id="KW-0805">Transcription regulation</keyword>
<sequence length="335" mass="38220">MRSKKNVETTKLNAGETLKKEFDNYVDMATSAVDWTLFCTYQLQPNFSEGVHKILQLPSMQIASTDMRGGIMFDFVTPEECITFSVMQNISQKACIDQMKLETGMIAVMNDKKIYNFMCSSQVAFLEVSLNKKADPVLIKRLTKAVDHYFQDPDQKMTELLKEIIDEYGDGGNTLLDTQTSLQIEEKITKAMLQLLASQEASTPHFTKSERTALKIKKQFFKHMDHKMTVASLAESHNISIKSLQNAFKSLFGITPNHFMRLLKLNLVHHELVQSTPAQTTVQRVAQKWGFAHMGNFSRYYKELFGEHPSVTLKTAIPSIDGMKQHCVERQEEMV</sequence>
<evidence type="ECO:0000313" key="5">
    <source>
        <dbReference type="EMBL" id="KYJ86555.1"/>
    </source>
</evidence>
<evidence type="ECO:0000256" key="1">
    <source>
        <dbReference type="ARBA" id="ARBA00023015"/>
    </source>
</evidence>
<dbReference type="EMBL" id="LNKT01000023">
    <property type="protein sequence ID" value="KYJ86555.1"/>
    <property type="molecule type" value="Genomic_DNA"/>
</dbReference>
<evidence type="ECO:0000256" key="3">
    <source>
        <dbReference type="ARBA" id="ARBA00023163"/>
    </source>
</evidence>
<dbReference type="GO" id="GO:0043565">
    <property type="term" value="F:sequence-specific DNA binding"/>
    <property type="evidence" value="ECO:0007669"/>
    <property type="project" value="InterPro"/>
</dbReference>
<dbReference type="Gene3D" id="1.10.10.60">
    <property type="entry name" value="Homeodomain-like"/>
    <property type="match status" value="1"/>
</dbReference>
<keyword evidence="6" id="KW-1185">Reference proteome</keyword>
<reference evidence="5 6" key="1">
    <citation type="submission" date="2015-11" db="EMBL/GenBank/DDBJ databases">
        <title>Draft genome of Sulfurovum riftiae 1812E, a member of the Epsilonproteobacteria isolated from the tube of the deep-sea hydrothermal vent tubewom Riftia pachyptila.</title>
        <authorList>
            <person name="Vetriani C."/>
            <person name="Giovannelli D."/>
        </authorList>
    </citation>
    <scope>NUCLEOTIDE SEQUENCE [LARGE SCALE GENOMIC DNA]</scope>
    <source>
        <strain evidence="5 6">1812E</strain>
    </source>
</reference>
<dbReference type="InterPro" id="IPR050204">
    <property type="entry name" value="AraC_XylS_family_regulators"/>
</dbReference>
<dbReference type="GO" id="GO:0003700">
    <property type="term" value="F:DNA-binding transcription factor activity"/>
    <property type="evidence" value="ECO:0007669"/>
    <property type="project" value="InterPro"/>
</dbReference>
<dbReference type="STRING" id="1630136.AS592_07060"/>
<dbReference type="SMART" id="SM00342">
    <property type="entry name" value="HTH_ARAC"/>
    <property type="match status" value="1"/>
</dbReference>
<dbReference type="RefSeq" id="WP_067330880.1">
    <property type="nucleotide sequence ID" value="NZ_LNKT01000023.1"/>
</dbReference>
<dbReference type="OrthoDB" id="9802263at2"/>